<dbReference type="InterPro" id="IPR004861">
    <property type="entry name" value="Siw14-like"/>
</dbReference>
<sequence>MLIPPDNFGMVEPGFYRCSKLEADHLPFLETLQLKLLILLDVAKPPRTLKLFLQENRVDLYNLGGLKISNHQNTGSLGPEAGVEKKDGLGASNSLEIDSNKIEVVLLERNKAGKNDLWMIIEKNLIMAAFEILLDRTKHNALVVDSSLALVGILRKIQKWNFNSIVNEYRIYTGNASKISYNVEVFLELIQVELVPYELDHAIRRKEENSEELQSKAASMSRKPLLSCPYPQNHYAQLRSQRNSFDDTNAVCDDSYDDGEDDMDDEILSASPQIPANLLKLVEQRKNDGMSPSTSPDFRRPLLMSSRSNSIDIFHNSASRHRRKSSVESKFILANNNRFRDPQFTPQASPRRASLDANLRHFKLEHERQSNEEIQRLKERFNYMYYQPKDAGADRFNVIKIRIPQEENLAPWFVAARDFWENQCRH</sequence>
<evidence type="ECO:0000313" key="1">
    <source>
        <dbReference type="EMBL" id="QBM89818.1"/>
    </source>
</evidence>
<gene>
    <name evidence="1" type="primary">MPUL0E00520</name>
    <name evidence="1" type="ORF">METSCH_E00520</name>
</gene>
<reference evidence="2" key="1">
    <citation type="submission" date="2019-03" db="EMBL/GenBank/DDBJ databases">
        <title>Snf2 controls pulcherriminic acid biosynthesis and connects pigmentation and antifungal activity of the yeast Metschnikowia pulcherrima.</title>
        <authorList>
            <person name="Gore-Lloyd D."/>
            <person name="Sumann I."/>
            <person name="Brachmann A.O."/>
            <person name="Schneeberger K."/>
            <person name="Ortiz-Merino R.A."/>
            <person name="Moreno-Beltran M."/>
            <person name="Schlaefli M."/>
            <person name="Kirner P."/>
            <person name="Santos Kron A."/>
            <person name="Wolfe K.H."/>
            <person name="Piel J."/>
            <person name="Ahrens C.H."/>
            <person name="Henk D."/>
            <person name="Freimoser F.M."/>
        </authorList>
    </citation>
    <scope>NUCLEOTIDE SEQUENCE [LARGE SCALE GENOMIC DNA]</scope>
    <source>
        <strain evidence="2">APC 1.2</strain>
    </source>
</reference>
<accession>A0A4P6XUE0</accession>
<organism evidence="1 2">
    <name type="scientific">Metschnikowia aff. pulcherrima</name>
    <dbReference type="NCBI Taxonomy" id="2163413"/>
    <lineage>
        <taxon>Eukaryota</taxon>
        <taxon>Fungi</taxon>
        <taxon>Dikarya</taxon>
        <taxon>Ascomycota</taxon>
        <taxon>Saccharomycotina</taxon>
        <taxon>Pichiomycetes</taxon>
        <taxon>Metschnikowiaceae</taxon>
        <taxon>Metschnikowia</taxon>
    </lineage>
</organism>
<dbReference type="PANTHER" id="PTHR31126:SF70">
    <property type="entry name" value="PROTEIN OCA4"/>
    <property type="match status" value="1"/>
</dbReference>
<dbReference type="EMBL" id="CP034460">
    <property type="protein sequence ID" value="QBM89818.1"/>
    <property type="molecule type" value="Genomic_DNA"/>
</dbReference>
<dbReference type="STRING" id="2163413.A0A4P6XUE0"/>
<proteinExistence type="predicted"/>
<dbReference type="Pfam" id="PF03162">
    <property type="entry name" value="Y_phosphatase2"/>
    <property type="match status" value="1"/>
</dbReference>
<dbReference type="Proteomes" id="UP000292447">
    <property type="component" value="Chromosome V"/>
</dbReference>
<dbReference type="AlphaFoldDB" id="A0A4P6XUE0"/>
<evidence type="ECO:0000313" key="2">
    <source>
        <dbReference type="Proteomes" id="UP000292447"/>
    </source>
</evidence>
<dbReference type="Gene3D" id="3.90.190.10">
    <property type="entry name" value="Protein tyrosine phosphatase superfamily"/>
    <property type="match status" value="1"/>
</dbReference>
<keyword evidence="2" id="KW-1185">Reference proteome</keyword>
<name>A0A4P6XUE0_9ASCO</name>
<dbReference type="PANTHER" id="PTHR31126">
    <property type="entry name" value="TYROSINE-PROTEIN PHOSPHATASE"/>
    <property type="match status" value="1"/>
</dbReference>
<protein>
    <submittedName>
        <fullName evidence="1">Tyrosine phosphatase family protein</fullName>
    </submittedName>
</protein>
<dbReference type="GO" id="GO:0016791">
    <property type="term" value="F:phosphatase activity"/>
    <property type="evidence" value="ECO:0007669"/>
    <property type="project" value="TreeGrafter"/>
</dbReference>
<dbReference type="SUPFAM" id="SSF52799">
    <property type="entry name" value="(Phosphotyrosine protein) phosphatases II"/>
    <property type="match status" value="1"/>
</dbReference>
<dbReference type="InterPro" id="IPR029021">
    <property type="entry name" value="Prot-tyrosine_phosphatase-like"/>
</dbReference>